<dbReference type="SUPFAM" id="SSF141259">
    <property type="entry name" value="CarD-like"/>
    <property type="match status" value="1"/>
</dbReference>
<dbReference type="InterPro" id="IPR052531">
    <property type="entry name" value="CarD-like_regulator"/>
</dbReference>
<dbReference type="EMBL" id="DXAN01000016">
    <property type="protein sequence ID" value="HJA08525.1"/>
    <property type="molecule type" value="Genomic_DNA"/>
</dbReference>
<evidence type="ECO:0000313" key="2">
    <source>
        <dbReference type="EMBL" id="HJA08525.1"/>
    </source>
</evidence>
<sequence>MPAFPVFFALVFLVSSQHREVERPMPLRKNAIVFYPTYGVCKICDISQKLIGSDTIECYHIHPLYEKNCSVLVPTTNKKAISRMRRVLSRQEMSTLLRNMPAQPTIWIENATARKKRYEEILESGDRQALSSLAKTLYLRRRTLKEQGKKLLPADEQSLQTAEKMLHDEACHVLGIEHEQALDFILEQIQKSDSPSH</sequence>
<dbReference type="InterPro" id="IPR003711">
    <property type="entry name" value="CarD-like/TRCF_RID"/>
</dbReference>
<dbReference type="Pfam" id="PF02559">
    <property type="entry name" value="CarD_TRCF_RID"/>
    <property type="match status" value="1"/>
</dbReference>
<protein>
    <recommendedName>
        <fullName evidence="1">CarD-like/TRCF RNAP-interacting domain-containing protein</fullName>
    </recommendedName>
</protein>
<proteinExistence type="predicted"/>
<dbReference type="GO" id="GO:0009303">
    <property type="term" value="P:rRNA transcription"/>
    <property type="evidence" value="ECO:0007669"/>
    <property type="project" value="TreeGrafter"/>
</dbReference>
<comment type="caution">
    <text evidence="2">The sequence shown here is derived from an EMBL/GenBank/DDBJ whole genome shotgun (WGS) entry which is preliminary data.</text>
</comment>
<dbReference type="AlphaFoldDB" id="A0A9D2HEW3"/>
<accession>A0A9D2HEW3</accession>
<reference evidence="2" key="1">
    <citation type="journal article" date="2021" name="PeerJ">
        <title>Extensive microbial diversity within the chicken gut microbiome revealed by metagenomics and culture.</title>
        <authorList>
            <person name="Gilroy R."/>
            <person name="Ravi A."/>
            <person name="Getino M."/>
            <person name="Pursley I."/>
            <person name="Horton D.L."/>
            <person name="Alikhan N.F."/>
            <person name="Baker D."/>
            <person name="Gharbi K."/>
            <person name="Hall N."/>
            <person name="Watson M."/>
            <person name="Adriaenssens E.M."/>
            <person name="Foster-Nyarko E."/>
            <person name="Jarju S."/>
            <person name="Secka A."/>
            <person name="Antonio M."/>
            <person name="Oren A."/>
            <person name="Chaudhuri R.R."/>
            <person name="La Ragione R."/>
            <person name="Hildebrand F."/>
            <person name="Pallen M.J."/>
        </authorList>
    </citation>
    <scope>NUCLEOTIDE SEQUENCE</scope>
    <source>
        <strain evidence="2">CHK186-16707</strain>
    </source>
</reference>
<dbReference type="Proteomes" id="UP000824225">
    <property type="component" value="Unassembled WGS sequence"/>
</dbReference>
<feature type="domain" description="CarD-like/TRCF RNAP-interacting" evidence="1">
    <location>
        <begin position="26"/>
        <end position="138"/>
    </location>
</feature>
<organism evidence="2 3">
    <name type="scientific">Candidatus Mailhella merdigallinarum</name>
    <dbReference type="NCBI Taxonomy" id="2838658"/>
    <lineage>
        <taxon>Bacteria</taxon>
        <taxon>Pseudomonadati</taxon>
        <taxon>Thermodesulfobacteriota</taxon>
        <taxon>Desulfovibrionia</taxon>
        <taxon>Desulfovibrionales</taxon>
        <taxon>Desulfovibrionaceae</taxon>
        <taxon>Mailhella</taxon>
    </lineage>
</organism>
<dbReference type="InterPro" id="IPR036101">
    <property type="entry name" value="CarD-like/TRCF_RID_sf"/>
</dbReference>
<gene>
    <name evidence="2" type="ORF">H9962_04980</name>
</gene>
<dbReference type="PANTHER" id="PTHR38447:SF1">
    <property type="entry name" value="RNA POLYMERASE-BINDING TRANSCRIPTION FACTOR CARD"/>
    <property type="match status" value="1"/>
</dbReference>
<dbReference type="InterPro" id="IPR048792">
    <property type="entry name" value="CarD_C"/>
</dbReference>
<dbReference type="SMART" id="SM01058">
    <property type="entry name" value="CarD_TRCF"/>
    <property type="match status" value="1"/>
</dbReference>
<dbReference type="PANTHER" id="PTHR38447">
    <property type="entry name" value="TRANSCRIPTION FACTOR YDEB-RELATED"/>
    <property type="match status" value="1"/>
</dbReference>
<dbReference type="Gene3D" id="2.40.10.170">
    <property type="match status" value="1"/>
</dbReference>
<name>A0A9D2HEW3_9BACT</name>
<reference evidence="2" key="2">
    <citation type="submission" date="2021-04" db="EMBL/GenBank/DDBJ databases">
        <authorList>
            <person name="Gilroy R."/>
        </authorList>
    </citation>
    <scope>NUCLEOTIDE SEQUENCE</scope>
    <source>
        <strain evidence="2">CHK186-16707</strain>
    </source>
</reference>
<evidence type="ECO:0000259" key="1">
    <source>
        <dbReference type="SMART" id="SM01058"/>
    </source>
</evidence>
<dbReference type="Pfam" id="PF21095">
    <property type="entry name" value="CarD_C"/>
    <property type="match status" value="1"/>
</dbReference>
<evidence type="ECO:0000313" key="3">
    <source>
        <dbReference type="Proteomes" id="UP000824225"/>
    </source>
</evidence>
<dbReference type="InterPro" id="IPR042215">
    <property type="entry name" value="CarD-like_C"/>
</dbReference>
<dbReference type="Gene3D" id="1.20.58.1290">
    <property type="entry name" value="CarD-like, C-terminal domain"/>
    <property type="match status" value="1"/>
</dbReference>